<dbReference type="Proteomes" id="UP000011700">
    <property type="component" value="Unassembled WGS sequence"/>
</dbReference>
<evidence type="ECO:0000313" key="3">
    <source>
        <dbReference type="Proteomes" id="UP000011700"/>
    </source>
</evidence>
<sequence length="241" mass="26729">MRAPHTCTLLLAGLALLGRADAMTVIDPTNLLQNTLTALRTLEMTNNQLSQLQNETQMLLNQARHLASLDFNAINRLRLSLARSEQLLVQAQGLAYELSQLDQAFAQLYPEQYGQSATGADLAQQRIERWRQERQGLHTALRMQAQVADNLSMDQAVLTDLVAQSQSAVGALQASQATNQLLALQAKQAIQAQQMALTQNRAVAIDHARQVADEHEAREQRRRFMGSGTLYTPHPVRLFGP</sequence>
<dbReference type="NCBIfam" id="NF010448">
    <property type="entry name" value="PRK13874.1"/>
    <property type="match status" value="1"/>
</dbReference>
<dbReference type="PATRIC" id="fig|1212548.4.peg.350"/>
<dbReference type="AlphaFoldDB" id="M2V7S1"/>
<feature type="chain" id="PRO_5004027955" evidence="1">
    <location>
        <begin position="23"/>
        <end position="241"/>
    </location>
</feature>
<evidence type="ECO:0000313" key="2">
    <source>
        <dbReference type="EMBL" id="EME01902.1"/>
    </source>
</evidence>
<keyword evidence="1" id="KW-0732">Signal</keyword>
<dbReference type="InterPro" id="IPR014147">
    <property type="entry name" value="T4SS_TrbJ"/>
</dbReference>
<reference evidence="2 3" key="1">
    <citation type="journal article" date="2013" name="Genome Announc.">
        <title>Draft Genome of Pseudomonas stutzeri Strain NF13, a Nitrogen Fixer Isolated from the Galapagos Rift Hydrothermal Vent.</title>
        <authorList>
            <person name="Pena A."/>
            <person name="Busquets A."/>
            <person name="Gomila M."/>
            <person name="Mayol J."/>
            <person name="Bosch R."/>
            <person name="Nogales B."/>
            <person name="Garcia-Valdes E."/>
            <person name="Bennasar A."/>
            <person name="Lalucat J."/>
        </authorList>
    </citation>
    <scope>NUCLEOTIDE SEQUENCE [LARGE SCALE GENOMIC DNA]</scope>
    <source>
        <strain evidence="2 3">NF13</strain>
    </source>
</reference>
<proteinExistence type="predicted"/>
<dbReference type="EMBL" id="AOBS01000011">
    <property type="protein sequence ID" value="EME01902.1"/>
    <property type="molecule type" value="Genomic_DNA"/>
</dbReference>
<feature type="signal peptide" evidence="1">
    <location>
        <begin position="1"/>
        <end position="22"/>
    </location>
</feature>
<dbReference type="eggNOG" id="COG5314">
    <property type="taxonomic scope" value="Bacteria"/>
</dbReference>
<name>M2V7S1_STUST</name>
<accession>M2V7S1</accession>
<gene>
    <name evidence="2" type="ORF">B381_01839</name>
</gene>
<evidence type="ECO:0000256" key="1">
    <source>
        <dbReference type="SAM" id="SignalP"/>
    </source>
</evidence>
<protein>
    <submittedName>
        <fullName evidence="2">Conjugal transfer protein TrbJ</fullName>
    </submittedName>
</protein>
<dbReference type="NCBIfam" id="TIGR02780">
    <property type="entry name" value="TrbJ_Ti"/>
    <property type="match status" value="1"/>
</dbReference>
<comment type="caution">
    <text evidence="2">The sequence shown here is derived from an EMBL/GenBank/DDBJ whole genome shotgun (WGS) entry which is preliminary data.</text>
</comment>
<organism evidence="2 3">
    <name type="scientific">Stutzerimonas stutzeri NF13</name>
    <dbReference type="NCBI Taxonomy" id="1212548"/>
    <lineage>
        <taxon>Bacteria</taxon>
        <taxon>Pseudomonadati</taxon>
        <taxon>Pseudomonadota</taxon>
        <taxon>Gammaproteobacteria</taxon>
        <taxon>Pseudomonadales</taxon>
        <taxon>Pseudomonadaceae</taxon>
        <taxon>Stutzerimonas</taxon>
    </lineage>
</organism>